<dbReference type="Gene3D" id="3.40.470.10">
    <property type="entry name" value="Uracil-DNA glycosylase-like domain"/>
    <property type="match status" value="1"/>
</dbReference>
<evidence type="ECO:0000256" key="10">
    <source>
        <dbReference type="ARBA" id="ARBA00023014"/>
    </source>
</evidence>
<organism evidence="14">
    <name type="scientific">Eiseniibacteriota bacterium</name>
    <dbReference type="NCBI Taxonomy" id="2212470"/>
    <lineage>
        <taxon>Bacteria</taxon>
        <taxon>Candidatus Eiseniibacteriota</taxon>
    </lineage>
</organism>
<dbReference type="InterPro" id="IPR036895">
    <property type="entry name" value="Uracil-DNA_glycosylase-like_sf"/>
</dbReference>
<keyword evidence="11" id="KW-0234">DNA repair</keyword>
<keyword evidence="10" id="KW-0411">Iron-sulfur</keyword>
<dbReference type="GO" id="GO:0051539">
    <property type="term" value="F:4 iron, 4 sulfur cluster binding"/>
    <property type="evidence" value="ECO:0007669"/>
    <property type="project" value="UniProtKB-KW"/>
</dbReference>
<dbReference type="PANTHER" id="PTHR33693">
    <property type="entry name" value="TYPE-5 URACIL-DNA GLYCOSYLASE"/>
    <property type="match status" value="1"/>
</dbReference>
<comment type="catalytic activity">
    <reaction evidence="1">
        <text>Hydrolyzes single-stranded DNA or mismatched double-stranded DNA and polynucleotides, releasing free uracil.</text>
        <dbReference type="EC" id="3.2.2.27"/>
    </reaction>
</comment>
<evidence type="ECO:0000256" key="11">
    <source>
        <dbReference type="ARBA" id="ARBA00023204"/>
    </source>
</evidence>
<keyword evidence="9" id="KW-0408">Iron</keyword>
<dbReference type="GO" id="GO:0004844">
    <property type="term" value="F:uracil DNA N-glycosylase activity"/>
    <property type="evidence" value="ECO:0007669"/>
    <property type="project" value="UniProtKB-EC"/>
</dbReference>
<dbReference type="GO" id="GO:0006281">
    <property type="term" value="P:DNA repair"/>
    <property type="evidence" value="ECO:0007669"/>
    <property type="project" value="UniProtKB-KW"/>
</dbReference>
<protein>
    <recommendedName>
        <fullName evidence="4">Type-4 uracil-DNA glycosylase</fullName>
        <ecNumber evidence="3">3.2.2.27</ecNumber>
    </recommendedName>
</protein>
<feature type="region of interest" description="Disordered" evidence="12">
    <location>
        <begin position="1"/>
        <end position="64"/>
    </location>
</feature>
<evidence type="ECO:0000256" key="8">
    <source>
        <dbReference type="ARBA" id="ARBA00022801"/>
    </source>
</evidence>
<dbReference type="Proteomes" id="UP000886069">
    <property type="component" value="Unassembled WGS sequence"/>
</dbReference>
<evidence type="ECO:0000259" key="13">
    <source>
        <dbReference type="SMART" id="SM00986"/>
    </source>
</evidence>
<feature type="domain" description="Uracil-DNA glycosylase-like" evidence="13">
    <location>
        <begin position="98"/>
        <end position="244"/>
    </location>
</feature>
<dbReference type="SUPFAM" id="SSF52141">
    <property type="entry name" value="Uracil-DNA glycosylase-like"/>
    <property type="match status" value="1"/>
</dbReference>
<dbReference type="InterPro" id="IPR005273">
    <property type="entry name" value="Ura-DNA_glyco_family4"/>
</dbReference>
<feature type="compositionally biased region" description="Basic and acidic residues" evidence="12">
    <location>
        <begin position="35"/>
        <end position="45"/>
    </location>
</feature>
<gene>
    <name evidence="14" type="ORF">ENO08_07945</name>
</gene>
<comment type="similarity">
    <text evidence="2">Belongs to the uracil-DNA glycosylase (UDG) superfamily. Type 4 (UDGa) family.</text>
</comment>
<evidence type="ECO:0000256" key="7">
    <source>
        <dbReference type="ARBA" id="ARBA00022763"/>
    </source>
</evidence>
<dbReference type="PANTHER" id="PTHR33693:SF1">
    <property type="entry name" value="TYPE-4 URACIL-DNA GLYCOSYLASE"/>
    <property type="match status" value="1"/>
</dbReference>
<evidence type="ECO:0000256" key="6">
    <source>
        <dbReference type="ARBA" id="ARBA00022723"/>
    </source>
</evidence>
<name>A0A7V2F3X5_UNCEI</name>
<evidence type="ECO:0000256" key="3">
    <source>
        <dbReference type="ARBA" id="ARBA00012030"/>
    </source>
</evidence>
<dbReference type="NCBIfam" id="TIGR00758">
    <property type="entry name" value="UDG_fam4"/>
    <property type="match status" value="1"/>
</dbReference>
<accession>A0A7V2F3X5</accession>
<evidence type="ECO:0000256" key="5">
    <source>
        <dbReference type="ARBA" id="ARBA00022485"/>
    </source>
</evidence>
<evidence type="ECO:0000256" key="2">
    <source>
        <dbReference type="ARBA" id="ARBA00006521"/>
    </source>
</evidence>
<sequence length="257" mass="28619">MLEPVDTAGGRVPGETFGAEDKRPRTEPAGGAPPVRREYAVREPAKGTPEAAQTDLFGEARPAEPVSELSGLDLAALEERVSRCELCPLCKGRTRTVFGSGDPKARIVFVGEAPGREEDLRGEPFVGRAGQLLTKILASVGFTREEVYITNILKCRPPENRDPNEQEVRLCKPYLKRQIELIEPVLICALGRIAGQNLLERNASLSVLRQHIHYYEDVRTIVTYHPAALLRNPNLKRAAWEDIQETRRIYDEALKDA</sequence>
<evidence type="ECO:0000256" key="9">
    <source>
        <dbReference type="ARBA" id="ARBA00023004"/>
    </source>
</evidence>
<dbReference type="GO" id="GO:0046872">
    <property type="term" value="F:metal ion binding"/>
    <property type="evidence" value="ECO:0007669"/>
    <property type="project" value="UniProtKB-KW"/>
</dbReference>
<dbReference type="InterPro" id="IPR005122">
    <property type="entry name" value="Uracil-DNA_glycosylase-like"/>
</dbReference>
<dbReference type="SMART" id="SM00987">
    <property type="entry name" value="UreE_C"/>
    <property type="match status" value="1"/>
</dbReference>
<keyword evidence="6" id="KW-0479">Metal-binding</keyword>
<evidence type="ECO:0000313" key="14">
    <source>
        <dbReference type="EMBL" id="HER44375.1"/>
    </source>
</evidence>
<comment type="caution">
    <text evidence="14">The sequence shown here is derived from an EMBL/GenBank/DDBJ whole genome shotgun (WGS) entry which is preliminary data.</text>
</comment>
<proteinExistence type="inferred from homology"/>
<evidence type="ECO:0000256" key="12">
    <source>
        <dbReference type="SAM" id="MobiDB-lite"/>
    </source>
</evidence>
<evidence type="ECO:0000256" key="4">
    <source>
        <dbReference type="ARBA" id="ARBA00019403"/>
    </source>
</evidence>
<dbReference type="CDD" id="cd10030">
    <property type="entry name" value="UDG-F4_TTUDGA_SPO1dp_like"/>
    <property type="match status" value="1"/>
</dbReference>
<dbReference type="Pfam" id="PF03167">
    <property type="entry name" value="UDG"/>
    <property type="match status" value="1"/>
</dbReference>
<dbReference type="EC" id="3.2.2.27" evidence="3"/>
<keyword evidence="5" id="KW-0004">4Fe-4S</keyword>
<dbReference type="AlphaFoldDB" id="A0A7V2F3X5"/>
<dbReference type="EMBL" id="DSEC01000572">
    <property type="protein sequence ID" value="HER44375.1"/>
    <property type="molecule type" value="Genomic_DNA"/>
</dbReference>
<keyword evidence="8" id="KW-0378">Hydrolase</keyword>
<evidence type="ECO:0000256" key="1">
    <source>
        <dbReference type="ARBA" id="ARBA00001400"/>
    </source>
</evidence>
<reference evidence="14" key="1">
    <citation type="journal article" date="2020" name="mSystems">
        <title>Genome- and Community-Level Interaction Insights into Carbon Utilization and Element Cycling Functions of Hydrothermarchaeota in Hydrothermal Sediment.</title>
        <authorList>
            <person name="Zhou Z."/>
            <person name="Liu Y."/>
            <person name="Xu W."/>
            <person name="Pan J."/>
            <person name="Luo Z.H."/>
            <person name="Li M."/>
        </authorList>
    </citation>
    <scope>NUCLEOTIDE SEQUENCE [LARGE SCALE GENOMIC DNA]</scope>
    <source>
        <strain evidence="14">SpSt-1233</strain>
    </source>
</reference>
<dbReference type="SMART" id="SM00986">
    <property type="entry name" value="UDG"/>
    <property type="match status" value="1"/>
</dbReference>
<dbReference type="InterPro" id="IPR051536">
    <property type="entry name" value="UDG_Type-4/5"/>
</dbReference>
<keyword evidence="7" id="KW-0227">DNA damage</keyword>